<keyword evidence="1" id="KW-1133">Transmembrane helix</keyword>
<dbReference type="InterPro" id="IPR022409">
    <property type="entry name" value="PKD/Chitinase_dom"/>
</dbReference>
<organism evidence="3 4">
    <name type="scientific">Candidatus Woesebacteria bacterium RIFCSPHIGHO2_01_FULL_41_10</name>
    <dbReference type="NCBI Taxonomy" id="1802500"/>
    <lineage>
        <taxon>Bacteria</taxon>
        <taxon>Candidatus Woeseibacteriota</taxon>
    </lineage>
</organism>
<dbReference type="AlphaFoldDB" id="A0A1F7YMV0"/>
<evidence type="ECO:0000313" key="4">
    <source>
        <dbReference type="Proteomes" id="UP000177263"/>
    </source>
</evidence>
<keyword evidence="1" id="KW-0812">Transmembrane</keyword>
<dbReference type="PROSITE" id="PS50093">
    <property type="entry name" value="PKD"/>
    <property type="match status" value="1"/>
</dbReference>
<dbReference type="STRING" id="1802500.A2801_03680"/>
<evidence type="ECO:0000256" key="1">
    <source>
        <dbReference type="SAM" id="Phobius"/>
    </source>
</evidence>
<dbReference type="Gene3D" id="2.60.40.10">
    <property type="entry name" value="Immunoglobulins"/>
    <property type="match status" value="1"/>
</dbReference>
<dbReference type="InterPro" id="IPR013783">
    <property type="entry name" value="Ig-like_fold"/>
</dbReference>
<dbReference type="CDD" id="cd00146">
    <property type="entry name" value="PKD"/>
    <property type="match status" value="1"/>
</dbReference>
<sequence>MKLLRLLIKTVIMLTPIIAIIGGFLLAETASAQGTFSQCTDGREIARCETYDCVKGDTNGDGKCSLADEDARLVDARNDSFCAAPVSGCGVVQYYASGERATCAVLVQESINNCDLYSVDDPNFPSPTPTATPNVNGRGGTDTQCVSLIASVTNGKAPLTVNFEGKGSASSGSITRYKFDFGDGGNQSLLSTTRNTTTFRYTEPGTYKAVLTVVDNDGDEITGGDTCTRTITVTGTGTGGTTTKGGETLPETGSELWMGLAVVGLGGLGIFFYDKFKYIA</sequence>
<accession>A0A1F7YMV0</accession>
<evidence type="ECO:0000313" key="3">
    <source>
        <dbReference type="EMBL" id="OGM28520.1"/>
    </source>
</evidence>
<comment type="caution">
    <text evidence="3">The sequence shown here is derived from an EMBL/GenBank/DDBJ whole genome shotgun (WGS) entry which is preliminary data.</text>
</comment>
<dbReference type="InterPro" id="IPR000601">
    <property type="entry name" value="PKD_dom"/>
</dbReference>
<protein>
    <recommendedName>
        <fullName evidence="2">PKD domain-containing protein</fullName>
    </recommendedName>
</protein>
<dbReference type="SUPFAM" id="SSF49299">
    <property type="entry name" value="PKD domain"/>
    <property type="match status" value="1"/>
</dbReference>
<dbReference type="SMART" id="SM00089">
    <property type="entry name" value="PKD"/>
    <property type="match status" value="1"/>
</dbReference>
<keyword evidence="1" id="KW-0472">Membrane</keyword>
<feature type="transmembrane region" description="Helical" evidence="1">
    <location>
        <begin position="256"/>
        <end position="273"/>
    </location>
</feature>
<gene>
    <name evidence="3" type="ORF">A2801_03680</name>
</gene>
<dbReference type="Proteomes" id="UP000177263">
    <property type="component" value="Unassembled WGS sequence"/>
</dbReference>
<name>A0A1F7YMV0_9BACT</name>
<reference evidence="3 4" key="1">
    <citation type="journal article" date="2016" name="Nat. Commun.">
        <title>Thousands of microbial genomes shed light on interconnected biogeochemical processes in an aquifer system.</title>
        <authorList>
            <person name="Anantharaman K."/>
            <person name="Brown C.T."/>
            <person name="Hug L.A."/>
            <person name="Sharon I."/>
            <person name="Castelle C.J."/>
            <person name="Probst A.J."/>
            <person name="Thomas B.C."/>
            <person name="Singh A."/>
            <person name="Wilkins M.J."/>
            <person name="Karaoz U."/>
            <person name="Brodie E.L."/>
            <person name="Williams K.H."/>
            <person name="Hubbard S.S."/>
            <person name="Banfield J.F."/>
        </authorList>
    </citation>
    <scope>NUCLEOTIDE SEQUENCE [LARGE SCALE GENOMIC DNA]</scope>
</reference>
<dbReference type="EMBL" id="MGGM01000028">
    <property type="protein sequence ID" value="OGM28520.1"/>
    <property type="molecule type" value="Genomic_DNA"/>
</dbReference>
<dbReference type="Pfam" id="PF18911">
    <property type="entry name" value="PKD_4"/>
    <property type="match status" value="1"/>
</dbReference>
<feature type="domain" description="PKD" evidence="2">
    <location>
        <begin position="144"/>
        <end position="222"/>
    </location>
</feature>
<proteinExistence type="predicted"/>
<dbReference type="InterPro" id="IPR035986">
    <property type="entry name" value="PKD_dom_sf"/>
</dbReference>
<evidence type="ECO:0000259" key="2">
    <source>
        <dbReference type="PROSITE" id="PS50093"/>
    </source>
</evidence>